<keyword evidence="3" id="KW-1185">Reference proteome</keyword>
<dbReference type="SMART" id="SM00718">
    <property type="entry name" value="DM4_12"/>
    <property type="match status" value="2"/>
</dbReference>
<name>A0A9N9QRW2_9CUCU</name>
<evidence type="ECO:0000256" key="1">
    <source>
        <dbReference type="SAM" id="SignalP"/>
    </source>
</evidence>
<dbReference type="Pfam" id="PF07841">
    <property type="entry name" value="DM4_12"/>
    <property type="match status" value="2"/>
</dbReference>
<gene>
    <name evidence="2" type="ORF">CEUTPL_LOCUS12998</name>
</gene>
<feature type="signal peptide" evidence="1">
    <location>
        <begin position="1"/>
        <end position="24"/>
    </location>
</feature>
<keyword evidence="1" id="KW-0732">Signal</keyword>
<dbReference type="InterPro" id="IPR006631">
    <property type="entry name" value="DM4_12"/>
</dbReference>
<feature type="chain" id="PRO_5040295780" evidence="1">
    <location>
        <begin position="25"/>
        <end position="588"/>
    </location>
</feature>
<proteinExistence type="predicted"/>
<dbReference type="Proteomes" id="UP001152799">
    <property type="component" value="Chromosome 8"/>
</dbReference>
<protein>
    <submittedName>
        <fullName evidence="2">Uncharacterized protein</fullName>
    </submittedName>
</protein>
<dbReference type="EMBL" id="OU892284">
    <property type="protein sequence ID" value="CAG9772592.1"/>
    <property type="molecule type" value="Genomic_DNA"/>
</dbReference>
<evidence type="ECO:0000313" key="3">
    <source>
        <dbReference type="Proteomes" id="UP001152799"/>
    </source>
</evidence>
<organism evidence="2 3">
    <name type="scientific">Ceutorhynchus assimilis</name>
    <name type="common">cabbage seed weevil</name>
    <dbReference type="NCBI Taxonomy" id="467358"/>
    <lineage>
        <taxon>Eukaryota</taxon>
        <taxon>Metazoa</taxon>
        <taxon>Ecdysozoa</taxon>
        <taxon>Arthropoda</taxon>
        <taxon>Hexapoda</taxon>
        <taxon>Insecta</taxon>
        <taxon>Pterygota</taxon>
        <taxon>Neoptera</taxon>
        <taxon>Endopterygota</taxon>
        <taxon>Coleoptera</taxon>
        <taxon>Polyphaga</taxon>
        <taxon>Cucujiformia</taxon>
        <taxon>Curculionidae</taxon>
        <taxon>Ceutorhynchinae</taxon>
        <taxon>Ceutorhynchus</taxon>
    </lineage>
</organism>
<dbReference type="PANTHER" id="PTHR21398">
    <property type="entry name" value="AGAP007094-PA"/>
    <property type="match status" value="1"/>
</dbReference>
<accession>A0A9N9QRW2</accession>
<dbReference type="OrthoDB" id="6617264at2759"/>
<reference evidence="2" key="1">
    <citation type="submission" date="2022-01" db="EMBL/GenBank/DDBJ databases">
        <authorList>
            <person name="King R."/>
        </authorList>
    </citation>
    <scope>NUCLEOTIDE SEQUENCE</scope>
</reference>
<dbReference type="AlphaFoldDB" id="A0A9N9QRW2"/>
<dbReference type="PANTHER" id="PTHR21398:SF1">
    <property type="entry name" value="FI03705P"/>
    <property type="match status" value="1"/>
</dbReference>
<sequence length="588" mass="68823">MVSKPILVSFGFVLILINTHRSYGRSNLQKDITSKIENNNEEVVLSRRRRYLQFPAGSSFQLVFCFTYPSVGVGSYFVFGHTAALAFELPSMPLHFDGKDFQKKDEEPTEAATTEMLKGKAYVLCAFSDYPELKFTHFNRTDHERVDHGYSPWNLPNSNMPISSYKNEFMDYVKTPVYSARRRTNNYSNSDINLKYQQAPYSQRYNINNQHSHMKLTLDPKFYSIHRRSRREVYKKIESFLSRLNLDGKACLLKAICETRQLSNDKQTFFKESFKGLFRAKPHDDHDDEDEYDAAYNPNHNCEEMFSGFFDLAYPCLDTVGFFVYGNTAGLAWELPSEPIFLDAKHGKHEPPTTTMLPHLEHPDVEYEDWHSPQPWNDFGKMDYQVADKQSYNPNHNLQFDSIDRSPVSSYYNPFDSYSQKYSSNKYPVHYVRNNPPNAARRYSYKANPNGFWNNRRSFQTTQRYRAPQYKSESPTRNYDYGDDLHHIIHRRTRRELYGKLEELISALIRDGKSCILKTICQLNKSPKEKGTFFEELLKTIFKVKPDEFHQNEDDYDLAANLNHNCEEMYPACEGNVLTKIMNVALKK</sequence>
<evidence type="ECO:0000313" key="2">
    <source>
        <dbReference type="EMBL" id="CAG9772592.1"/>
    </source>
</evidence>